<dbReference type="EMBL" id="CAEY01000028">
    <property type="status" value="NOT_ANNOTATED_CDS"/>
    <property type="molecule type" value="Genomic_DNA"/>
</dbReference>
<proteinExistence type="predicted"/>
<dbReference type="AlphaFoldDB" id="T1KEP4"/>
<evidence type="ECO:0000313" key="1">
    <source>
        <dbReference type="EnsemblMetazoa" id="tetur10g00260.1"/>
    </source>
</evidence>
<dbReference type="HOGENOM" id="CLU_3126908_0_0_1"/>
<evidence type="ECO:0000313" key="2">
    <source>
        <dbReference type="Proteomes" id="UP000015104"/>
    </source>
</evidence>
<dbReference type="EnsemblMetazoa" id="tetur10g00260.1">
    <property type="protein sequence ID" value="tetur10g00260.1"/>
    <property type="gene ID" value="tetur10g00260"/>
</dbReference>
<sequence length="50" mass="5447">MLSLLNSITCSVAFVAKGINLSKFTLNHDYNIQVSYELSSLINAVEIANS</sequence>
<protein>
    <submittedName>
        <fullName evidence="1">Uncharacterized protein</fullName>
    </submittedName>
</protein>
<organism evidence="1 2">
    <name type="scientific">Tetranychus urticae</name>
    <name type="common">Two-spotted spider mite</name>
    <dbReference type="NCBI Taxonomy" id="32264"/>
    <lineage>
        <taxon>Eukaryota</taxon>
        <taxon>Metazoa</taxon>
        <taxon>Ecdysozoa</taxon>
        <taxon>Arthropoda</taxon>
        <taxon>Chelicerata</taxon>
        <taxon>Arachnida</taxon>
        <taxon>Acari</taxon>
        <taxon>Acariformes</taxon>
        <taxon>Trombidiformes</taxon>
        <taxon>Prostigmata</taxon>
        <taxon>Eleutherengona</taxon>
        <taxon>Raphignathae</taxon>
        <taxon>Tetranychoidea</taxon>
        <taxon>Tetranychidae</taxon>
        <taxon>Tetranychus</taxon>
    </lineage>
</organism>
<reference evidence="1" key="2">
    <citation type="submission" date="2015-06" db="UniProtKB">
        <authorList>
            <consortium name="EnsemblMetazoa"/>
        </authorList>
    </citation>
    <scope>IDENTIFICATION</scope>
</reference>
<reference evidence="2" key="1">
    <citation type="submission" date="2011-08" db="EMBL/GenBank/DDBJ databases">
        <authorList>
            <person name="Rombauts S."/>
        </authorList>
    </citation>
    <scope>NUCLEOTIDE SEQUENCE</scope>
    <source>
        <strain evidence="2">London</strain>
    </source>
</reference>
<accession>T1KEP4</accession>
<dbReference type="Proteomes" id="UP000015104">
    <property type="component" value="Unassembled WGS sequence"/>
</dbReference>
<keyword evidence="2" id="KW-1185">Reference proteome</keyword>
<name>T1KEP4_TETUR</name>